<accession>A0A409Y1Q5</accession>
<keyword evidence="2" id="KW-1185">Reference proteome</keyword>
<dbReference type="Proteomes" id="UP000284706">
    <property type="component" value="Unassembled WGS sequence"/>
</dbReference>
<name>A0A409Y1Q5_9AGAR</name>
<dbReference type="InParanoid" id="A0A409Y1Q5"/>
<proteinExistence type="predicted"/>
<organism evidence="1 2">
    <name type="scientific">Gymnopilus dilepis</name>
    <dbReference type="NCBI Taxonomy" id="231916"/>
    <lineage>
        <taxon>Eukaryota</taxon>
        <taxon>Fungi</taxon>
        <taxon>Dikarya</taxon>
        <taxon>Basidiomycota</taxon>
        <taxon>Agaricomycotina</taxon>
        <taxon>Agaricomycetes</taxon>
        <taxon>Agaricomycetidae</taxon>
        <taxon>Agaricales</taxon>
        <taxon>Agaricineae</taxon>
        <taxon>Hymenogastraceae</taxon>
        <taxon>Gymnopilus</taxon>
    </lineage>
</organism>
<dbReference type="Pfam" id="PF18758">
    <property type="entry name" value="KDZ"/>
    <property type="match status" value="1"/>
</dbReference>
<protein>
    <submittedName>
        <fullName evidence="1">Uncharacterized protein</fullName>
    </submittedName>
</protein>
<evidence type="ECO:0000313" key="1">
    <source>
        <dbReference type="EMBL" id="PPQ96940.1"/>
    </source>
</evidence>
<reference evidence="1 2" key="1">
    <citation type="journal article" date="2018" name="Evol. Lett.">
        <title>Horizontal gene cluster transfer increased hallucinogenic mushroom diversity.</title>
        <authorList>
            <person name="Reynolds H.T."/>
            <person name="Vijayakumar V."/>
            <person name="Gluck-Thaler E."/>
            <person name="Korotkin H.B."/>
            <person name="Matheny P.B."/>
            <person name="Slot J.C."/>
        </authorList>
    </citation>
    <scope>NUCLEOTIDE SEQUENCE [LARGE SCALE GENOMIC DNA]</scope>
    <source>
        <strain evidence="1 2">SRW20</strain>
    </source>
</reference>
<gene>
    <name evidence="1" type="ORF">CVT26_005959</name>
</gene>
<comment type="caution">
    <text evidence="1">The sequence shown here is derived from an EMBL/GenBank/DDBJ whole genome shotgun (WGS) entry which is preliminary data.</text>
</comment>
<dbReference type="EMBL" id="NHYE01001312">
    <property type="protein sequence ID" value="PPQ96940.1"/>
    <property type="molecule type" value="Genomic_DNA"/>
</dbReference>
<dbReference type="PANTHER" id="PTHR33096:SF1">
    <property type="entry name" value="CXC1-LIKE CYSTEINE CLUSTER ASSOCIATED WITH KDZ TRANSPOSASES DOMAIN-CONTAINING PROTEIN"/>
    <property type="match status" value="1"/>
</dbReference>
<dbReference type="STRING" id="231916.A0A409Y1Q5"/>
<dbReference type="PANTHER" id="PTHR33096">
    <property type="entry name" value="CXC2 DOMAIN-CONTAINING PROTEIN"/>
    <property type="match status" value="1"/>
</dbReference>
<dbReference type="InterPro" id="IPR040521">
    <property type="entry name" value="KDZ"/>
</dbReference>
<dbReference type="AlphaFoldDB" id="A0A409Y1Q5"/>
<sequence length="467" mass="52682">MKSTKVLAIYFGHFISTVVTHCSCRNTPQVLVKGGLFPSAPSQIRMAFSIDFLDFDAAIFQRSCDAVNDMAAALNAFNGQRGFNLSNKKDEKFREPFRKGLGYAAQWLDMLHVLIERSVEDAPGEADGAIQIPRSQKDDGYRSSGPEIFICTDGNFHHRHLISGGQGIPFHTPRHIIPKSFVDEVGRRIDEVRKRQPKPRTSKVPDEAIDECQGSYDAADGDKKKGAGQRYDAQGWLSLICRHDIPLSEKEAQLSVRAHAPVRLKKEIDGLLSLQTEFEGVKKAIQTIQSNLSSAPKKTTKILKNFSLDIQDSFPDLQGAELEFVRVLLLARDQKIAIRKRAIGSFFEWDRLDQAVGRNQALGTKLHQQTRKAISKCQPPLISAIKRYNQYCEQLEELYDPSYKIPLPTALPTKLDDLRQDPNLMEDVWIEPSQVETPLWLEDQDVGTGIRSKLKADRCKEEQRRLG</sequence>
<evidence type="ECO:0000313" key="2">
    <source>
        <dbReference type="Proteomes" id="UP000284706"/>
    </source>
</evidence>
<dbReference type="OrthoDB" id="3364670at2759"/>